<dbReference type="Gene3D" id="3.30.2010.10">
    <property type="entry name" value="Metalloproteases ('zincins'), catalytic domain"/>
    <property type="match status" value="1"/>
</dbReference>
<evidence type="ECO:0000259" key="2">
    <source>
        <dbReference type="Pfam" id="PF05569"/>
    </source>
</evidence>
<proteinExistence type="predicted"/>
<feature type="transmembrane region" description="Helical" evidence="1">
    <location>
        <begin position="7"/>
        <end position="34"/>
    </location>
</feature>
<dbReference type="Proteomes" id="UP000295689">
    <property type="component" value="Unassembled WGS sequence"/>
</dbReference>
<evidence type="ECO:0000256" key="1">
    <source>
        <dbReference type="SAM" id="Phobius"/>
    </source>
</evidence>
<accession>A0A4R2BGB8</accession>
<protein>
    <submittedName>
        <fullName evidence="3">BlaR1 peptidase M56</fullName>
    </submittedName>
</protein>
<dbReference type="AlphaFoldDB" id="A0A4R2BGB8"/>
<keyword evidence="1" id="KW-0812">Transmembrane</keyword>
<reference evidence="3 4" key="1">
    <citation type="journal article" date="2015" name="Stand. Genomic Sci.">
        <title>Genomic Encyclopedia of Bacterial and Archaeal Type Strains, Phase III: the genomes of soil and plant-associated and newly described type strains.</title>
        <authorList>
            <person name="Whitman W.B."/>
            <person name="Woyke T."/>
            <person name="Klenk H.P."/>
            <person name="Zhou Y."/>
            <person name="Lilburn T.G."/>
            <person name="Beck B.J."/>
            <person name="De Vos P."/>
            <person name="Vandamme P."/>
            <person name="Eisen J.A."/>
            <person name="Garrity G."/>
            <person name="Hugenholtz P."/>
            <person name="Kyrpides N.C."/>
        </authorList>
    </citation>
    <scope>NUCLEOTIDE SEQUENCE [LARGE SCALE GENOMIC DNA]</scope>
    <source>
        <strain evidence="3 4">CV53</strain>
    </source>
</reference>
<dbReference type="Pfam" id="PF05569">
    <property type="entry name" value="Peptidase_M56"/>
    <property type="match status" value="1"/>
</dbReference>
<keyword evidence="1" id="KW-0472">Membrane</keyword>
<keyword evidence="4" id="KW-1185">Reference proteome</keyword>
<dbReference type="PANTHER" id="PTHR34978:SF3">
    <property type="entry name" value="SLR0241 PROTEIN"/>
    <property type="match status" value="1"/>
</dbReference>
<dbReference type="InterPro" id="IPR052173">
    <property type="entry name" value="Beta-lactam_resp_regulator"/>
</dbReference>
<dbReference type="CDD" id="cd07326">
    <property type="entry name" value="M56_BlaR1_MecR1_like"/>
    <property type="match status" value="1"/>
</dbReference>
<keyword evidence="1" id="KW-1133">Transmembrane helix</keyword>
<name>A0A4R2BGB8_9BACI</name>
<feature type="transmembrane region" description="Helical" evidence="1">
    <location>
        <begin position="261"/>
        <end position="282"/>
    </location>
</feature>
<comment type="caution">
    <text evidence="3">The sequence shown here is derived from an EMBL/GenBank/DDBJ whole genome shotgun (WGS) entry which is preliminary data.</text>
</comment>
<gene>
    <name evidence="3" type="ORF">EV146_104128</name>
</gene>
<feature type="transmembrane region" description="Helical" evidence="1">
    <location>
        <begin position="54"/>
        <end position="87"/>
    </location>
</feature>
<evidence type="ECO:0000313" key="4">
    <source>
        <dbReference type="Proteomes" id="UP000295689"/>
    </source>
</evidence>
<evidence type="ECO:0000313" key="3">
    <source>
        <dbReference type="EMBL" id="TCN26021.1"/>
    </source>
</evidence>
<dbReference type="EMBL" id="SLVV01000004">
    <property type="protein sequence ID" value="TCN26021.1"/>
    <property type="molecule type" value="Genomic_DNA"/>
</dbReference>
<dbReference type="InterPro" id="IPR008756">
    <property type="entry name" value="Peptidase_M56"/>
</dbReference>
<feature type="domain" description="Peptidase M56" evidence="2">
    <location>
        <begin position="63"/>
        <end position="227"/>
    </location>
</feature>
<organism evidence="3 4">
    <name type="scientific">Mesobacillus foraminis</name>
    <dbReference type="NCBI Taxonomy" id="279826"/>
    <lineage>
        <taxon>Bacteria</taxon>
        <taxon>Bacillati</taxon>
        <taxon>Bacillota</taxon>
        <taxon>Bacilli</taxon>
        <taxon>Bacillales</taxon>
        <taxon>Bacillaceae</taxon>
        <taxon>Mesobacillus</taxon>
    </lineage>
</organism>
<dbReference type="PANTHER" id="PTHR34978">
    <property type="entry name" value="POSSIBLE SENSOR-TRANSDUCER PROTEIN BLAR"/>
    <property type="match status" value="1"/>
</dbReference>
<sequence>MWWRRKSWYLLLLSLVLASMVWIQMGMFLTHLIFGVNLKLNFFKFCISLFRENSFYYFLVIFLLNTMIAYILLVTIGKVIAQIFLSFRFRKRLLNLKDHEMTRLYGTRLNRHEDLMIIKSDRILAFTTGIKNPVIVLSTSLVQMLETEELEAVVEHETFHKNNRDPLKIFILQVIAHSLWFIPLTKWCYENFKIMSELMADEYAVTKMGSEMSLGSALLKLIKNSFKTPSTLVVQFSGESVNFRLQQLVEPQKAIPVKLKLFHIVISIHVMLLLMGMVLFTLA</sequence>